<reference evidence="1" key="1">
    <citation type="submission" date="2020-05" db="EMBL/GenBank/DDBJ databases">
        <authorList>
            <person name="Chiriac C."/>
            <person name="Salcher M."/>
            <person name="Ghai R."/>
            <person name="Kavagutti S V."/>
        </authorList>
    </citation>
    <scope>NUCLEOTIDE SEQUENCE</scope>
</reference>
<dbReference type="EMBL" id="CAEZTS010000151">
    <property type="protein sequence ID" value="CAB4588024.1"/>
    <property type="molecule type" value="Genomic_DNA"/>
</dbReference>
<dbReference type="PANTHER" id="PTHR42870">
    <property type="entry name" value="ACETYL-COA C-ACETYLTRANSFERASE"/>
    <property type="match status" value="1"/>
</dbReference>
<dbReference type="NCBIfam" id="NF005924">
    <property type="entry name" value="PRK07937.1"/>
    <property type="match status" value="1"/>
</dbReference>
<evidence type="ECO:0000313" key="1">
    <source>
        <dbReference type="EMBL" id="CAB4588024.1"/>
    </source>
</evidence>
<dbReference type="AlphaFoldDB" id="A0A6J6FLY1"/>
<dbReference type="PANTHER" id="PTHR42870:SF1">
    <property type="entry name" value="NON-SPECIFIC LIPID-TRANSFER PROTEIN-LIKE 2"/>
    <property type="match status" value="1"/>
</dbReference>
<protein>
    <submittedName>
        <fullName evidence="1">Unannotated protein</fullName>
    </submittedName>
</protein>
<proteinExistence type="predicted"/>
<dbReference type="GO" id="GO:0016747">
    <property type="term" value="F:acyltransferase activity, transferring groups other than amino-acyl groups"/>
    <property type="evidence" value="ECO:0007669"/>
    <property type="project" value="InterPro"/>
</dbReference>
<accession>A0A6J6FLY1</accession>
<dbReference type="InterPro" id="IPR002155">
    <property type="entry name" value="Thiolase"/>
</dbReference>
<gene>
    <name evidence="1" type="ORF">UFOPK1722_01481</name>
</gene>
<organism evidence="1">
    <name type="scientific">freshwater metagenome</name>
    <dbReference type="NCBI Taxonomy" id="449393"/>
    <lineage>
        <taxon>unclassified sequences</taxon>
        <taxon>metagenomes</taxon>
        <taxon>ecological metagenomes</taxon>
    </lineage>
</organism>
<dbReference type="InterPro" id="IPR016039">
    <property type="entry name" value="Thiolase-like"/>
</dbReference>
<sequence>MSRRDVAIVATAQRPNQVGSILTSVELILPVINDVIAKVGIERQKIGFWCHGSCDYMSGQPFSFVAAVDAIGAWPPIVESHVEGDGALALYEAWVKIQTGECDVALVFSNGKTTSGPIDRILNLQADPYMVTPLWPGFDSLSALQARACLDAGVLTEADMAEVAARSYRDALNNPIAYAKENVTAEQLLARPYTSAPLRAHDCGVPVDGANAVILAAGDAARSLAERPAWIRGIDHRIDTQRLGARSMTESSSAAIAAAKAGVGDDRIDIAELHAPYTHQEILLRRAMNLGEGTHINPSGGALVSNPAMAAGLARFAEAAESVFSGSADRVLAHCTSGPMLQQNLVCVMEGE</sequence>
<dbReference type="PIRSF" id="PIRSF000429">
    <property type="entry name" value="Ac-CoA_Ac_transf"/>
    <property type="match status" value="1"/>
</dbReference>
<name>A0A6J6FLY1_9ZZZZ</name>
<dbReference type="SUPFAM" id="SSF53901">
    <property type="entry name" value="Thiolase-like"/>
    <property type="match status" value="1"/>
</dbReference>
<dbReference type="Gene3D" id="3.40.47.10">
    <property type="match status" value="1"/>
</dbReference>